<evidence type="ECO:0000313" key="1">
    <source>
        <dbReference type="EMBL" id="CDI75480.1"/>
    </source>
</evidence>
<proteinExistence type="predicted"/>
<organism evidence="1 2">
    <name type="scientific">Eimeria praecox</name>
    <dbReference type="NCBI Taxonomy" id="51316"/>
    <lineage>
        <taxon>Eukaryota</taxon>
        <taxon>Sar</taxon>
        <taxon>Alveolata</taxon>
        <taxon>Apicomplexa</taxon>
        <taxon>Conoidasida</taxon>
        <taxon>Coccidia</taxon>
        <taxon>Eucoccidiorida</taxon>
        <taxon>Eimeriorina</taxon>
        <taxon>Eimeriidae</taxon>
        <taxon>Eimeria</taxon>
    </lineage>
</organism>
<keyword evidence="2" id="KW-1185">Reference proteome</keyword>
<evidence type="ECO:0000313" key="2">
    <source>
        <dbReference type="Proteomes" id="UP000018201"/>
    </source>
</evidence>
<gene>
    <name evidence="1" type="ORF">EPH_0005480</name>
</gene>
<dbReference type="OrthoDB" id="345806at2759"/>
<dbReference type="Proteomes" id="UP000018201">
    <property type="component" value="Unassembled WGS sequence"/>
</dbReference>
<protein>
    <submittedName>
        <fullName evidence="1">Uncharacterized protein</fullName>
    </submittedName>
</protein>
<reference evidence="1" key="1">
    <citation type="submission" date="2013-10" db="EMBL/GenBank/DDBJ databases">
        <title>Genomic analysis of the causative agents of coccidiosis in chickens.</title>
        <authorList>
            <person name="Reid A.J."/>
            <person name="Blake D."/>
            <person name="Billington K."/>
            <person name="Browne H."/>
            <person name="Dunn M."/>
            <person name="Hung S."/>
            <person name="Kawahara F."/>
            <person name="Miranda-Saavedra D."/>
            <person name="Mourier T."/>
            <person name="Nagra H."/>
            <person name="Otto T.D."/>
            <person name="Rawlings N."/>
            <person name="Sanchez A."/>
            <person name="Sanders M."/>
            <person name="Subramaniam C."/>
            <person name="Tay Y."/>
            <person name="Dear P."/>
            <person name="Doerig C."/>
            <person name="Gruber A."/>
            <person name="Parkinson J."/>
            <person name="Shirley M."/>
            <person name="Wan K.L."/>
            <person name="Berriman M."/>
            <person name="Tomley F."/>
            <person name="Pain A."/>
        </authorList>
    </citation>
    <scope>NUCLEOTIDE SEQUENCE [LARGE SCALE GENOMIC DNA]</scope>
    <source>
        <strain evidence="1">Houghton</strain>
    </source>
</reference>
<name>U6G5M1_9EIME</name>
<sequence length="316" mass="34696">MDNDFWDLDGEAKAVIAFAPFMAGENIFFEGAAHLRPQTVPFALEQAEDFSIDRSGVPKAWAAYLREQVTDGAVPEEQEPSEGPIDLGWLSEFSIDGDVAEGWLSEFSIDGDVAEGSDPARLRISSADAMKVARGISERYFGAAPVEEQKQSPEALANAHFSRLIGRLGSGLVTVVTEANRLPKMKFDARSRNLRSELALLEIGNAVERLKEQQSEALKDVNEARAKLENGDDDGQAEAQAEEAILTYKSLLRSEKHLMMALVELASRWKDETTKVLTNIASVLTSSAMEDLEQISTFEASHEYCFCSYFLGHGGP</sequence>
<dbReference type="EMBL" id="HG690938">
    <property type="protein sequence ID" value="CDI75480.1"/>
    <property type="molecule type" value="Genomic_DNA"/>
</dbReference>
<reference evidence="1" key="2">
    <citation type="submission" date="2013-10" db="EMBL/GenBank/DDBJ databases">
        <authorList>
            <person name="Aslett M."/>
        </authorList>
    </citation>
    <scope>NUCLEOTIDE SEQUENCE [LARGE SCALE GENOMIC DNA]</scope>
    <source>
        <strain evidence="1">Houghton</strain>
    </source>
</reference>
<accession>U6G5M1</accession>
<dbReference type="VEuPathDB" id="ToxoDB:EPH_0005480"/>
<dbReference type="AlphaFoldDB" id="U6G5M1"/>